<dbReference type="EMBL" id="JABVEC010000003">
    <property type="protein sequence ID" value="MBC6465082.1"/>
    <property type="molecule type" value="Genomic_DNA"/>
</dbReference>
<gene>
    <name evidence="2" type="ORF">HKK74_06195</name>
</gene>
<keyword evidence="3" id="KW-1185">Reference proteome</keyword>
<sequence>MRLAARFPAARLLPIDTSPAMVTATRARTTADLHRISGAVGDFHALPLRDNSCDLAVAVFCLYHSRLIERSGLAAAIWFGDSWHDNYLTQPNVG</sequence>
<proteinExistence type="predicted"/>
<protein>
    <submittedName>
        <fullName evidence="2">Class I SAM-dependent methyltransferase</fullName>
    </submittedName>
</protein>
<dbReference type="InterPro" id="IPR041698">
    <property type="entry name" value="Methyltransf_25"/>
</dbReference>
<dbReference type="Gene3D" id="3.40.50.150">
    <property type="entry name" value="Vaccinia Virus protein VP39"/>
    <property type="match status" value="1"/>
</dbReference>
<keyword evidence="2" id="KW-0808">Transferase</keyword>
<accession>A0ABR7LJQ1</accession>
<evidence type="ECO:0000313" key="3">
    <source>
        <dbReference type="Proteomes" id="UP000805614"/>
    </source>
</evidence>
<feature type="domain" description="Methyltransferase" evidence="1">
    <location>
        <begin position="2"/>
        <end position="66"/>
    </location>
</feature>
<organism evidence="2 3">
    <name type="scientific">Actinomadura alba</name>
    <dbReference type="NCBI Taxonomy" id="406431"/>
    <lineage>
        <taxon>Bacteria</taxon>
        <taxon>Bacillati</taxon>
        <taxon>Actinomycetota</taxon>
        <taxon>Actinomycetes</taxon>
        <taxon>Streptosporangiales</taxon>
        <taxon>Thermomonosporaceae</taxon>
        <taxon>Actinomadura</taxon>
    </lineage>
</organism>
<reference evidence="2 3" key="1">
    <citation type="submission" date="2020-06" db="EMBL/GenBank/DDBJ databases">
        <title>Actinomadura xiongansis sp. nov., isolated from soil of Baiyangdian.</title>
        <authorList>
            <person name="Zhang X."/>
        </authorList>
    </citation>
    <scope>NUCLEOTIDE SEQUENCE [LARGE SCALE GENOMIC DNA]</scope>
    <source>
        <strain evidence="2 3">HBUM206468</strain>
    </source>
</reference>
<dbReference type="SUPFAM" id="SSF53335">
    <property type="entry name" value="S-adenosyl-L-methionine-dependent methyltransferases"/>
    <property type="match status" value="1"/>
</dbReference>
<dbReference type="Proteomes" id="UP000805614">
    <property type="component" value="Unassembled WGS sequence"/>
</dbReference>
<comment type="caution">
    <text evidence="2">The sequence shown here is derived from an EMBL/GenBank/DDBJ whole genome shotgun (WGS) entry which is preliminary data.</text>
</comment>
<name>A0ABR7LJQ1_9ACTN</name>
<dbReference type="GO" id="GO:0008168">
    <property type="term" value="F:methyltransferase activity"/>
    <property type="evidence" value="ECO:0007669"/>
    <property type="project" value="UniProtKB-KW"/>
</dbReference>
<dbReference type="Pfam" id="PF13649">
    <property type="entry name" value="Methyltransf_25"/>
    <property type="match status" value="1"/>
</dbReference>
<evidence type="ECO:0000313" key="2">
    <source>
        <dbReference type="EMBL" id="MBC6465082.1"/>
    </source>
</evidence>
<evidence type="ECO:0000259" key="1">
    <source>
        <dbReference type="Pfam" id="PF13649"/>
    </source>
</evidence>
<keyword evidence="2" id="KW-0489">Methyltransferase</keyword>
<dbReference type="GO" id="GO:0032259">
    <property type="term" value="P:methylation"/>
    <property type="evidence" value="ECO:0007669"/>
    <property type="project" value="UniProtKB-KW"/>
</dbReference>
<dbReference type="InterPro" id="IPR029063">
    <property type="entry name" value="SAM-dependent_MTases_sf"/>
</dbReference>